<organism evidence="3 4">
    <name type="scientific">Lucilia cuprina</name>
    <name type="common">Green bottle fly</name>
    <name type="synonym">Australian sheep blowfly</name>
    <dbReference type="NCBI Taxonomy" id="7375"/>
    <lineage>
        <taxon>Eukaryota</taxon>
        <taxon>Metazoa</taxon>
        <taxon>Ecdysozoa</taxon>
        <taxon>Arthropoda</taxon>
        <taxon>Hexapoda</taxon>
        <taxon>Insecta</taxon>
        <taxon>Pterygota</taxon>
        <taxon>Neoptera</taxon>
        <taxon>Endopterygota</taxon>
        <taxon>Diptera</taxon>
        <taxon>Brachycera</taxon>
        <taxon>Muscomorpha</taxon>
        <taxon>Oestroidea</taxon>
        <taxon>Calliphoridae</taxon>
        <taxon>Luciliinae</taxon>
        <taxon>Lucilia</taxon>
    </lineage>
</organism>
<dbReference type="STRING" id="7375.A0A0L0BS31"/>
<dbReference type="OrthoDB" id="7250310at2759"/>
<feature type="region of interest" description="Disordered" evidence="1">
    <location>
        <begin position="105"/>
        <end position="125"/>
    </location>
</feature>
<dbReference type="AlphaFoldDB" id="A0A0L0BS31"/>
<accession>A0A0L0BS31</accession>
<dbReference type="EMBL" id="JRES01001565">
    <property type="protein sequence ID" value="KNC22029.1"/>
    <property type="molecule type" value="Genomic_DNA"/>
</dbReference>
<keyword evidence="4" id="KW-1185">Reference proteome</keyword>
<feature type="signal peptide" evidence="2">
    <location>
        <begin position="1"/>
        <end position="26"/>
    </location>
</feature>
<gene>
    <name evidence="3" type="ORF">FF38_14220</name>
</gene>
<evidence type="ECO:0000256" key="1">
    <source>
        <dbReference type="SAM" id="MobiDB-lite"/>
    </source>
</evidence>
<proteinExistence type="predicted"/>
<dbReference type="Proteomes" id="UP000037069">
    <property type="component" value="Unassembled WGS sequence"/>
</dbReference>
<feature type="chain" id="PRO_5005535128" description="Chitin-binding type-2 domain-containing protein" evidence="2">
    <location>
        <begin position="27"/>
        <end position="387"/>
    </location>
</feature>
<evidence type="ECO:0000313" key="3">
    <source>
        <dbReference type="EMBL" id="KNC22029.1"/>
    </source>
</evidence>
<evidence type="ECO:0008006" key="5">
    <source>
        <dbReference type="Google" id="ProtNLM"/>
    </source>
</evidence>
<keyword evidence="2" id="KW-0732">Signal</keyword>
<sequence>MEKIRFFLTLVLASNILVVNFKVIQAQTVDPSLQRCPNGYTFYTDGLCYPNEYKPLPPNNTNQMQTFPTVTSSSNICPQGYILHTDNLCYPIENKPCPFDSKNTTEMPATTTLPTTTTTTESVTTTRTPIPAEIIKTRCPTGSIMLKNKCRKLLCSMGELYNGNCLKPVCPTGLIWRDKKCQEPGYITTIIEINNEIINEQNEKPITLKRSQTNEVIYHTTTTTRKPLTTLRSIMGSTTESPNKSNVSSTNNDANHSCCKVFTPRICKLYDKKWVCFNRKYDICDKRICTKPVVYLKAPEILYQHPVLIMPPNPQFNMYNETRDFDNNLYVDCSGCAARHSETCSPYCYRHICPNNSCRYMDLSEYCNYYPRQNGCQPTDGCLWNWC</sequence>
<protein>
    <recommendedName>
        <fullName evidence="5">Chitin-binding type-2 domain-containing protein</fullName>
    </recommendedName>
</protein>
<reference evidence="3 4" key="1">
    <citation type="journal article" date="2015" name="Nat. Commun.">
        <title>Lucilia cuprina genome unlocks parasitic fly biology to underpin future interventions.</title>
        <authorList>
            <person name="Anstead C.A."/>
            <person name="Korhonen P.K."/>
            <person name="Young N.D."/>
            <person name="Hall R.S."/>
            <person name="Jex A.R."/>
            <person name="Murali S.C."/>
            <person name="Hughes D.S."/>
            <person name="Lee S.F."/>
            <person name="Perry T."/>
            <person name="Stroehlein A.J."/>
            <person name="Ansell B.R."/>
            <person name="Breugelmans B."/>
            <person name="Hofmann A."/>
            <person name="Qu J."/>
            <person name="Dugan S."/>
            <person name="Lee S.L."/>
            <person name="Chao H."/>
            <person name="Dinh H."/>
            <person name="Han Y."/>
            <person name="Doddapaneni H.V."/>
            <person name="Worley K.C."/>
            <person name="Muzny D.M."/>
            <person name="Ioannidis P."/>
            <person name="Waterhouse R.M."/>
            <person name="Zdobnov E.M."/>
            <person name="James P.J."/>
            <person name="Bagnall N.H."/>
            <person name="Kotze A.C."/>
            <person name="Gibbs R.A."/>
            <person name="Richards S."/>
            <person name="Batterham P."/>
            <person name="Gasser R.B."/>
        </authorList>
    </citation>
    <scope>NUCLEOTIDE SEQUENCE [LARGE SCALE GENOMIC DNA]</scope>
    <source>
        <strain evidence="3 4">LS</strain>
        <tissue evidence="3">Full body</tissue>
    </source>
</reference>
<evidence type="ECO:0000256" key="2">
    <source>
        <dbReference type="SAM" id="SignalP"/>
    </source>
</evidence>
<comment type="caution">
    <text evidence="3">The sequence shown here is derived from an EMBL/GenBank/DDBJ whole genome shotgun (WGS) entry which is preliminary data.</text>
</comment>
<evidence type="ECO:0000313" key="4">
    <source>
        <dbReference type="Proteomes" id="UP000037069"/>
    </source>
</evidence>
<name>A0A0L0BS31_LUCCU</name>
<dbReference type="OMA" id="LDCSGCK"/>